<evidence type="ECO:0000313" key="2">
    <source>
        <dbReference type="Proteomes" id="UP001189429"/>
    </source>
</evidence>
<comment type="caution">
    <text evidence="1">The sequence shown here is derived from an EMBL/GenBank/DDBJ whole genome shotgun (WGS) entry which is preliminary data.</text>
</comment>
<protein>
    <submittedName>
        <fullName evidence="1">Uncharacterized protein</fullName>
    </submittedName>
</protein>
<evidence type="ECO:0000313" key="1">
    <source>
        <dbReference type="EMBL" id="CAK0825616.1"/>
    </source>
</evidence>
<organism evidence="1 2">
    <name type="scientific">Prorocentrum cordatum</name>
    <dbReference type="NCBI Taxonomy" id="2364126"/>
    <lineage>
        <taxon>Eukaryota</taxon>
        <taxon>Sar</taxon>
        <taxon>Alveolata</taxon>
        <taxon>Dinophyceae</taxon>
        <taxon>Prorocentrales</taxon>
        <taxon>Prorocentraceae</taxon>
        <taxon>Prorocentrum</taxon>
    </lineage>
</organism>
<dbReference type="EMBL" id="CAUYUJ010009013">
    <property type="protein sequence ID" value="CAK0825616.1"/>
    <property type="molecule type" value="Genomic_DNA"/>
</dbReference>
<sequence length="221" mass="24606">VHVEWPDMRAVCKRRFEEIFINKWETMSARTPRATFCRKFLPELELFLDPDAIARAIGAEGEERNIPLLVLTSLLKSEMGQKIYSGEARQAKWHSFLVDTKIRLADVIRADSDQEAYDSFTAASKAGARDLLNSGFQAHGAYEFDVECFGQGRKMSVTPLSEVPAVMCEVLLRQVVVNAGQVQPMPWEKHIADASGGHVPNLPTGVRAQTSLISDFVGGRQ</sequence>
<keyword evidence="2" id="KW-1185">Reference proteome</keyword>
<reference evidence="1" key="1">
    <citation type="submission" date="2023-10" db="EMBL/GenBank/DDBJ databases">
        <authorList>
            <person name="Chen Y."/>
            <person name="Shah S."/>
            <person name="Dougan E. K."/>
            <person name="Thang M."/>
            <person name="Chan C."/>
        </authorList>
    </citation>
    <scope>NUCLEOTIDE SEQUENCE [LARGE SCALE GENOMIC DNA]</scope>
</reference>
<proteinExistence type="predicted"/>
<feature type="non-terminal residue" evidence="1">
    <location>
        <position position="221"/>
    </location>
</feature>
<gene>
    <name evidence="1" type="ORF">PCOR1329_LOCUS25703</name>
</gene>
<name>A0ABN9S5Q0_9DINO</name>
<accession>A0ABN9S5Q0</accession>
<dbReference type="Proteomes" id="UP001189429">
    <property type="component" value="Unassembled WGS sequence"/>
</dbReference>
<feature type="non-terminal residue" evidence="1">
    <location>
        <position position="1"/>
    </location>
</feature>